<dbReference type="Proteomes" id="UP000094385">
    <property type="component" value="Unassembled WGS sequence"/>
</dbReference>
<feature type="region of interest" description="Disordered" evidence="1">
    <location>
        <begin position="1"/>
        <end position="20"/>
    </location>
</feature>
<feature type="compositionally biased region" description="Basic and acidic residues" evidence="1">
    <location>
        <begin position="1"/>
        <end position="11"/>
    </location>
</feature>
<dbReference type="EMBL" id="KV454289">
    <property type="protein sequence ID" value="ODQ76652.1"/>
    <property type="molecule type" value="Genomic_DNA"/>
</dbReference>
<sequence>MAFSRHRDASRSRRRTSSAGHRVRYIWTGAVYLATLDLVDIFNSSAGVLNSSK</sequence>
<evidence type="ECO:0000313" key="2">
    <source>
        <dbReference type="EMBL" id="ODQ76652.1"/>
    </source>
</evidence>
<accession>A0A1E3QHT1</accession>
<reference evidence="2 3" key="1">
    <citation type="journal article" date="2016" name="Proc. Natl. Acad. Sci. U.S.A.">
        <title>Comparative genomics of biotechnologically important yeasts.</title>
        <authorList>
            <person name="Riley R."/>
            <person name="Haridas S."/>
            <person name="Wolfe K.H."/>
            <person name="Lopes M.R."/>
            <person name="Hittinger C.T."/>
            <person name="Goeker M."/>
            <person name="Salamov A.A."/>
            <person name="Wisecaver J.H."/>
            <person name="Long T.M."/>
            <person name="Calvey C.H."/>
            <person name="Aerts A.L."/>
            <person name="Barry K.W."/>
            <person name="Choi C."/>
            <person name="Clum A."/>
            <person name="Coughlan A.Y."/>
            <person name="Deshpande S."/>
            <person name="Douglass A.P."/>
            <person name="Hanson S.J."/>
            <person name="Klenk H.-P."/>
            <person name="LaButti K.M."/>
            <person name="Lapidus A."/>
            <person name="Lindquist E.A."/>
            <person name="Lipzen A.M."/>
            <person name="Meier-Kolthoff J.P."/>
            <person name="Ohm R.A."/>
            <person name="Otillar R.P."/>
            <person name="Pangilinan J.L."/>
            <person name="Peng Y."/>
            <person name="Rokas A."/>
            <person name="Rosa C.A."/>
            <person name="Scheuner C."/>
            <person name="Sibirny A.A."/>
            <person name="Slot J.C."/>
            <person name="Stielow J.B."/>
            <person name="Sun H."/>
            <person name="Kurtzman C.P."/>
            <person name="Blackwell M."/>
            <person name="Grigoriev I.V."/>
            <person name="Jeffries T.W."/>
        </authorList>
    </citation>
    <scope>NUCLEOTIDE SEQUENCE [LARGE SCALE GENOMIC DNA]</scope>
    <source>
        <strain evidence="2 3">NRRL Y-11557</strain>
    </source>
</reference>
<keyword evidence="3" id="KW-1185">Reference proteome</keyword>
<dbReference type="AlphaFoldDB" id="A0A1E3QHT1"/>
<proteinExistence type="predicted"/>
<gene>
    <name evidence="2" type="ORF">LIPSTDRAFT_101907</name>
</gene>
<name>A0A1E3QHT1_LIPST</name>
<protein>
    <submittedName>
        <fullName evidence="2">Uncharacterized protein</fullName>
    </submittedName>
</protein>
<evidence type="ECO:0000313" key="3">
    <source>
        <dbReference type="Proteomes" id="UP000094385"/>
    </source>
</evidence>
<evidence type="ECO:0000256" key="1">
    <source>
        <dbReference type="SAM" id="MobiDB-lite"/>
    </source>
</evidence>
<organism evidence="2 3">
    <name type="scientific">Lipomyces starkeyi NRRL Y-11557</name>
    <dbReference type="NCBI Taxonomy" id="675824"/>
    <lineage>
        <taxon>Eukaryota</taxon>
        <taxon>Fungi</taxon>
        <taxon>Dikarya</taxon>
        <taxon>Ascomycota</taxon>
        <taxon>Saccharomycotina</taxon>
        <taxon>Lipomycetes</taxon>
        <taxon>Lipomycetales</taxon>
        <taxon>Lipomycetaceae</taxon>
        <taxon>Lipomyces</taxon>
    </lineage>
</organism>